<name>H2BT16_GILLR</name>
<keyword evidence="1" id="KW-0812">Transmembrane</keyword>
<protein>
    <submittedName>
        <fullName evidence="2">Uncharacterized protein</fullName>
    </submittedName>
</protein>
<dbReference type="eggNOG" id="ENOG5032WAS">
    <property type="taxonomic scope" value="Bacteria"/>
</dbReference>
<reference evidence="3" key="1">
    <citation type="journal article" date="2012" name="Stand. Genomic Sci.">
        <title>Genome sequence of the Antarctic rhodopsins-containing flavobacterium Gillisia limnaea type strain (R-8282(T)).</title>
        <authorList>
            <person name="Riedel T."/>
            <person name="Held B."/>
            <person name="Nolan M."/>
            <person name="Lucas S."/>
            <person name="Lapidus A."/>
            <person name="Tice H."/>
            <person name="Del Rio T.G."/>
            <person name="Cheng J.F."/>
            <person name="Han C."/>
            <person name="Tapia R."/>
            <person name="Goodwin L.A."/>
            <person name="Pitluck S."/>
            <person name="Liolios K."/>
            <person name="Mavromatis K."/>
            <person name="Pagani I."/>
            <person name="Ivanova N."/>
            <person name="Mikhailova N."/>
            <person name="Pati A."/>
            <person name="Chen A."/>
            <person name="Palaniappan K."/>
            <person name="Land M."/>
            <person name="Rohde M."/>
            <person name="Tindall B.J."/>
            <person name="Detter J.C."/>
            <person name="Goker M."/>
            <person name="Bristow J."/>
            <person name="Eisen J.A."/>
            <person name="Markowitz V."/>
            <person name="Hugenholtz P."/>
            <person name="Kyrpides N.C."/>
            <person name="Klenk H.P."/>
            <person name="Woyke T."/>
        </authorList>
    </citation>
    <scope>NUCLEOTIDE SEQUENCE [LARGE SCALE GENOMIC DNA]</scope>
    <source>
        <strain evidence="3">DSM 15749 / LMG 21470 / R-8282</strain>
    </source>
</reference>
<accession>H2BT16</accession>
<feature type="transmembrane region" description="Helical" evidence="1">
    <location>
        <begin position="6"/>
        <end position="25"/>
    </location>
</feature>
<proteinExistence type="predicted"/>
<dbReference type="STRING" id="865937.Gilli_1933"/>
<evidence type="ECO:0000313" key="2">
    <source>
        <dbReference type="EMBL" id="EHQ02574.1"/>
    </source>
</evidence>
<keyword evidence="1" id="KW-1133">Transmembrane helix</keyword>
<dbReference type="RefSeq" id="WP_006988884.1">
    <property type="nucleotide sequence ID" value="NZ_JH594606.1"/>
</dbReference>
<keyword evidence="1" id="KW-0472">Membrane</keyword>
<gene>
    <name evidence="2" type="ORF">Gilli_1933</name>
</gene>
<sequence>MDTSSVIIGLLLMLVFVGPILYMILNQSNKNKNRLKNLKNLGSQNNMNLDQMELTNSLLLGLDSKSKKLIIVEPKNNMQYDIIDLCEINQSLVSKKALPQVNGQKENTAITHISLDLFQKHPKETRTEIIFYDEYDDTSYNAETQLFLANKWDKLIKSNFSA</sequence>
<keyword evidence="3" id="KW-1185">Reference proteome</keyword>
<dbReference type="HOGENOM" id="CLU_1633052_0_0_10"/>
<dbReference type="EMBL" id="JH594606">
    <property type="protein sequence ID" value="EHQ02574.1"/>
    <property type="molecule type" value="Genomic_DNA"/>
</dbReference>
<evidence type="ECO:0000313" key="3">
    <source>
        <dbReference type="Proteomes" id="UP000003844"/>
    </source>
</evidence>
<dbReference type="Proteomes" id="UP000003844">
    <property type="component" value="Unassembled WGS sequence"/>
</dbReference>
<evidence type="ECO:0000256" key="1">
    <source>
        <dbReference type="SAM" id="Phobius"/>
    </source>
</evidence>
<organism evidence="2 3">
    <name type="scientific">Gillisia limnaea (strain DSM 15749 / LMG 21470 / R-8282)</name>
    <dbReference type="NCBI Taxonomy" id="865937"/>
    <lineage>
        <taxon>Bacteria</taxon>
        <taxon>Pseudomonadati</taxon>
        <taxon>Bacteroidota</taxon>
        <taxon>Flavobacteriia</taxon>
        <taxon>Flavobacteriales</taxon>
        <taxon>Flavobacteriaceae</taxon>
        <taxon>Gillisia</taxon>
    </lineage>
</organism>
<dbReference type="AlphaFoldDB" id="H2BT16"/>